<reference evidence="2" key="1">
    <citation type="submission" date="2018-02" db="EMBL/GenBank/DDBJ databases">
        <authorList>
            <person name="Cohen D.B."/>
            <person name="Kent A.D."/>
        </authorList>
    </citation>
    <scope>NUCLEOTIDE SEQUENCE</scope>
</reference>
<feature type="compositionally biased region" description="Polar residues" evidence="1">
    <location>
        <begin position="765"/>
        <end position="774"/>
    </location>
</feature>
<dbReference type="AlphaFoldDB" id="A0A2N9G9Q3"/>
<feature type="compositionally biased region" description="Polar residues" evidence="1">
    <location>
        <begin position="746"/>
        <end position="757"/>
    </location>
</feature>
<feature type="region of interest" description="Disordered" evidence="1">
    <location>
        <begin position="1"/>
        <end position="27"/>
    </location>
</feature>
<proteinExistence type="predicted"/>
<feature type="compositionally biased region" description="Basic residues" evidence="1">
    <location>
        <begin position="575"/>
        <end position="586"/>
    </location>
</feature>
<gene>
    <name evidence="2" type="ORF">FSB_LOCUS24145</name>
</gene>
<feature type="compositionally biased region" description="Polar residues" evidence="1">
    <location>
        <begin position="656"/>
        <end position="673"/>
    </location>
</feature>
<sequence>MAPEETESDSHSDSDPVPAGTGSSEEILARPILDPWYESGKMFPSVPAEAQPSPSGWEWLVKKEDAAADAVWVPPFQEILDLKIQRKDVLAVPLKFDFQCLRATNWEAWVDKELADETFCRLLEQAWSAPGDSDFEELKHVSGHGVPASTGSEMVSFVLIQVELSPAEIKAEAILLDYVGKKNVSLGTNAARLTTWPRTFFGSKDTTLRRAAFVVYWLSKCVFGEYPSYAVKPLYFRLAVKISTGTSFPLAAMFLGHFYTQLDLLHADEMSGESCHFVATALNSSVLQAFLWEHAASCSTDGRRLSDSLAEICQSARGYCCLVSNFFRPEFPAFIDGLELRFMIRNWFPHWMMKILYYGDRMAIHIGVISAIPSCLGLAKSNPKIMLLARKILGLCLISQSQVQEVPATMATAADVLPTINPFIKSRAFAYWRSAIPEVVIPSGDRIGICTSGMKQYWRDLMTSMLEFRSSGYESLEHLLPLCKAPSTNPQLFAATNTVTTYSTKQGLGYVVWRNDLSKWMTYSKGHPSSWLEENPDHISAPEKVASKRGKRITATVSGPKREKPTAPEKSPSKVVRKTRAKRKRSAALPSPILHESPSGNTRSKKRATATTYSEARTKRRNEGAVRRPLTVSEDKDSSSSSEDDDDDDVGATATAEPTDSITATTKSVSGTAGVSDVPEEGVDAAEMAVEGAVEAPEGAVSAGIVDDVGLTQGGSSRSSGRVDSALLDSTPPSKFYVRRSRRANIVSSDSEKTPSVSAAHLTPRASQSKSAGASSMHVIPTPPPTVVNAPLGAPSVENIRGDEEDVIIPGHISDIGVGAATEEITAAGVIPAIEVPEVEHVGSEVEVIPSAEIEDDIPDIEGTFAQDPNDNAPLEDTDMADVHDSYDAVLADAPEKHVQAAVPELEVTSPAIKDASPTKTAGSGNEFAAEDEGEFDAVEAAESASAAIQSPFASLERLGVEISAVPAEILSFFQEFDRVAISRHRPQHFWIFDSAEVDFYDYSVPRDGIQFLEAIWKKYGNFISNFRLGNFVGGAMLTLLCCVLMQMRNTSLEDVTETNILEWKGVVQELIQEGFLLGFMIDHLREIARDMFGRRLTAELKTLEARVVAMRNAVTAIVPAHWHLTSAMRAAGELCNESALYGLLE</sequence>
<evidence type="ECO:0000256" key="1">
    <source>
        <dbReference type="SAM" id="MobiDB-lite"/>
    </source>
</evidence>
<feature type="region of interest" description="Disordered" evidence="1">
    <location>
        <begin position="542"/>
        <end position="690"/>
    </location>
</feature>
<evidence type="ECO:0000313" key="2">
    <source>
        <dbReference type="EMBL" id="SPC96263.1"/>
    </source>
</evidence>
<protein>
    <submittedName>
        <fullName evidence="2">Uncharacterized protein</fullName>
    </submittedName>
</protein>
<feature type="region of interest" description="Disordered" evidence="1">
    <location>
        <begin position="712"/>
        <end position="731"/>
    </location>
</feature>
<accession>A0A2N9G9Q3</accession>
<dbReference type="EMBL" id="OIVN01001654">
    <property type="protein sequence ID" value="SPC96263.1"/>
    <property type="molecule type" value="Genomic_DNA"/>
</dbReference>
<name>A0A2N9G9Q3_FAGSY</name>
<feature type="region of interest" description="Disordered" evidence="1">
    <location>
        <begin position="740"/>
        <end position="777"/>
    </location>
</feature>
<organism evidence="2">
    <name type="scientific">Fagus sylvatica</name>
    <name type="common">Beechnut</name>
    <dbReference type="NCBI Taxonomy" id="28930"/>
    <lineage>
        <taxon>Eukaryota</taxon>
        <taxon>Viridiplantae</taxon>
        <taxon>Streptophyta</taxon>
        <taxon>Embryophyta</taxon>
        <taxon>Tracheophyta</taxon>
        <taxon>Spermatophyta</taxon>
        <taxon>Magnoliopsida</taxon>
        <taxon>eudicotyledons</taxon>
        <taxon>Gunneridae</taxon>
        <taxon>Pentapetalae</taxon>
        <taxon>rosids</taxon>
        <taxon>fabids</taxon>
        <taxon>Fagales</taxon>
        <taxon>Fagaceae</taxon>
        <taxon>Fagus</taxon>
    </lineage>
</organism>